<sequence>MIPVWVYFIAAGIVFCAIMAIKTGRDERREENEMIEREGEVYMQRLEEKKDEKKAGERSFG</sequence>
<keyword evidence="3" id="KW-1185">Reference proteome</keyword>
<evidence type="ECO:0000313" key="3">
    <source>
        <dbReference type="Proteomes" id="UP000441354"/>
    </source>
</evidence>
<dbReference type="Pfam" id="PF14147">
    <property type="entry name" value="Spore_YhaL"/>
    <property type="match status" value="1"/>
</dbReference>
<name>A0A7V7RJF0_9BACI</name>
<dbReference type="Proteomes" id="UP000441354">
    <property type="component" value="Unassembled WGS sequence"/>
</dbReference>
<feature type="transmembrane region" description="Helical" evidence="1">
    <location>
        <begin position="6"/>
        <end position="24"/>
    </location>
</feature>
<dbReference type="RefSeq" id="WP_151575321.1">
    <property type="nucleotide sequence ID" value="NZ_WBOT01000006.1"/>
</dbReference>
<dbReference type="EMBL" id="WBOT01000006">
    <property type="protein sequence ID" value="KAB2330970.1"/>
    <property type="molecule type" value="Genomic_DNA"/>
</dbReference>
<protein>
    <submittedName>
        <fullName evidence="2">SigE-dependent sporulation protein</fullName>
    </submittedName>
</protein>
<keyword evidence="1" id="KW-1133">Transmembrane helix</keyword>
<keyword evidence="1" id="KW-0812">Transmembrane</keyword>
<gene>
    <name evidence="2" type="ORF">F7732_17325</name>
</gene>
<reference evidence="2 3" key="1">
    <citation type="journal article" date="2014" name="Arch. Microbiol.">
        <title>Bacillus mesophilum sp. nov., strain IITR-54T, a novel 4-chlorobiphenyl dechlorinating bacterium.</title>
        <authorList>
            <person name="Manickam N."/>
            <person name="Singh N.K."/>
            <person name="Bajaj A."/>
            <person name="Kumar R.M."/>
            <person name="Kaur G."/>
            <person name="Kaur N."/>
            <person name="Bala M."/>
            <person name="Kumar A."/>
            <person name="Mayilraj S."/>
        </authorList>
    </citation>
    <scope>NUCLEOTIDE SEQUENCE [LARGE SCALE GENOMIC DNA]</scope>
    <source>
        <strain evidence="2 3">IITR-54</strain>
    </source>
</reference>
<comment type="caution">
    <text evidence="2">The sequence shown here is derived from an EMBL/GenBank/DDBJ whole genome shotgun (WGS) entry which is preliminary data.</text>
</comment>
<keyword evidence="1" id="KW-0472">Membrane</keyword>
<accession>A0A7V7RJF0</accession>
<organism evidence="2 3">
    <name type="scientific">Bacillus mesophilum</name>
    <dbReference type="NCBI Taxonomy" id="1071718"/>
    <lineage>
        <taxon>Bacteria</taxon>
        <taxon>Bacillati</taxon>
        <taxon>Bacillota</taxon>
        <taxon>Bacilli</taxon>
        <taxon>Bacillales</taxon>
        <taxon>Bacillaceae</taxon>
        <taxon>Bacillus</taxon>
    </lineage>
</organism>
<proteinExistence type="predicted"/>
<evidence type="ECO:0000256" key="1">
    <source>
        <dbReference type="SAM" id="Phobius"/>
    </source>
</evidence>
<dbReference type="InterPro" id="IPR025428">
    <property type="entry name" value="Spore_YhaL"/>
</dbReference>
<evidence type="ECO:0000313" key="2">
    <source>
        <dbReference type="EMBL" id="KAB2330970.1"/>
    </source>
</evidence>
<dbReference type="AlphaFoldDB" id="A0A7V7RJF0"/>